<accession>A0ABM3XW34</accession>
<dbReference type="RefSeq" id="XP_060053029.1">
    <property type="nucleotide sequence ID" value="XM_060197046.1"/>
</dbReference>
<reference evidence="5" key="1">
    <citation type="submission" date="2025-08" db="UniProtKB">
        <authorList>
            <consortium name="RefSeq"/>
        </authorList>
    </citation>
    <scope>IDENTIFICATION</scope>
</reference>
<dbReference type="PANTHER" id="PTHR14224:SF19">
    <property type="entry name" value="PRAME FAMILY MEMBER 11-RELATED"/>
    <property type="match status" value="1"/>
</dbReference>
<dbReference type="Gene3D" id="3.80.10.10">
    <property type="entry name" value="Ribonuclease Inhibitor"/>
    <property type="match status" value="1"/>
</dbReference>
<dbReference type="GeneID" id="132540277"/>
<dbReference type="InterPro" id="IPR026271">
    <property type="entry name" value="PRAME"/>
</dbReference>
<dbReference type="InterPro" id="IPR032675">
    <property type="entry name" value="LRR_dom_sf"/>
</dbReference>
<evidence type="ECO:0000313" key="5">
    <source>
        <dbReference type="RefSeq" id="XP_060053029.1"/>
    </source>
</evidence>
<evidence type="ECO:0000256" key="1">
    <source>
        <dbReference type="ARBA" id="ARBA00009608"/>
    </source>
</evidence>
<keyword evidence="4" id="KW-1185">Reference proteome</keyword>
<keyword evidence="3" id="KW-0677">Repeat</keyword>
<evidence type="ECO:0000256" key="2">
    <source>
        <dbReference type="ARBA" id="ARBA00022614"/>
    </source>
</evidence>
<protein>
    <submittedName>
        <fullName evidence="5">PRAME family member 12-like</fullName>
    </submittedName>
</protein>
<name>A0ABM3XW34_ERIEU</name>
<evidence type="ECO:0000256" key="3">
    <source>
        <dbReference type="ARBA" id="ARBA00022737"/>
    </source>
</evidence>
<evidence type="ECO:0000313" key="4">
    <source>
        <dbReference type="Proteomes" id="UP001652624"/>
    </source>
</evidence>
<proteinExistence type="inferred from homology"/>
<dbReference type="SUPFAM" id="SSF52047">
    <property type="entry name" value="RNI-like"/>
    <property type="match status" value="1"/>
</dbReference>
<dbReference type="PANTHER" id="PTHR14224">
    <property type="entry name" value="SIMILAR TO PREFERENTIALLY EXPRESSED ANTIGEN IN MELANOMA-LIKE 3"/>
    <property type="match status" value="1"/>
</dbReference>
<dbReference type="InterPro" id="IPR050694">
    <property type="entry name" value="LRRC14/PRAME"/>
</dbReference>
<sequence>MSYNKPSSLLELAIQSLLRDENLTISSLRSLPAELLPRLFLDAYAHRCWKTLKALVQSWPFDRLPLGPLVQDLFPENETLKAVLDGIDVLLQQKVLPSRCKLRVLDLQFTGQKFWSAWTGVHFPVFSQRRHLEAVGPSRNEKARCCLEVCVDLFLSGECGNKMMNNLRRLCLDINILDGIPSKQLENQDHPITEFTSEFLQLLHLQELYLESASFLQGYLDQLLRNLHNQLEVFSVTNCTLTEEDVNHLFQSPHIYHLKDLCLRGVPLTSVSELLRALLEINAATLQDLGLCGLQDPQLEALLPALSSCSQLSSLSLHGNHLSMDTLEKLLCCTSGLQHLSLQLFPAPLETFSRHGVPQSGTFDLLCTQISKILQDLGYSRSIMNEGYNFTPSPPPEFYNSVPFNGNCSDSHNATDLG</sequence>
<dbReference type="PIRSF" id="PIRSF038286">
    <property type="entry name" value="PRAME"/>
    <property type="match status" value="1"/>
</dbReference>
<organism evidence="4 5">
    <name type="scientific">Erinaceus europaeus</name>
    <name type="common">Western European hedgehog</name>
    <dbReference type="NCBI Taxonomy" id="9365"/>
    <lineage>
        <taxon>Eukaryota</taxon>
        <taxon>Metazoa</taxon>
        <taxon>Chordata</taxon>
        <taxon>Craniata</taxon>
        <taxon>Vertebrata</taxon>
        <taxon>Euteleostomi</taxon>
        <taxon>Mammalia</taxon>
        <taxon>Eutheria</taxon>
        <taxon>Laurasiatheria</taxon>
        <taxon>Eulipotyphla</taxon>
        <taxon>Erinaceidae</taxon>
        <taxon>Erinaceinae</taxon>
        <taxon>Erinaceus</taxon>
    </lineage>
</organism>
<comment type="similarity">
    <text evidence="1">Belongs to the PRAME family.</text>
</comment>
<gene>
    <name evidence="5" type="primary">LOC132540277</name>
</gene>
<keyword evidence="2" id="KW-0433">Leucine-rich repeat</keyword>
<dbReference type="Proteomes" id="UP001652624">
    <property type="component" value="Chromosome 9"/>
</dbReference>